<feature type="region of interest" description="Disordered" evidence="1">
    <location>
        <begin position="1"/>
        <end position="27"/>
    </location>
</feature>
<dbReference type="EMBL" id="JAQQWP010000004">
    <property type="protein sequence ID" value="KAK8121505.1"/>
    <property type="molecule type" value="Genomic_DNA"/>
</dbReference>
<feature type="compositionally biased region" description="Polar residues" evidence="1">
    <location>
        <begin position="1"/>
        <end position="12"/>
    </location>
</feature>
<evidence type="ECO:0000313" key="2">
    <source>
        <dbReference type="EMBL" id="KAK8121505.1"/>
    </source>
</evidence>
<organism evidence="2 3">
    <name type="scientific">Apiospora kogelbergensis</name>
    <dbReference type="NCBI Taxonomy" id="1337665"/>
    <lineage>
        <taxon>Eukaryota</taxon>
        <taxon>Fungi</taxon>
        <taxon>Dikarya</taxon>
        <taxon>Ascomycota</taxon>
        <taxon>Pezizomycotina</taxon>
        <taxon>Sordariomycetes</taxon>
        <taxon>Xylariomycetidae</taxon>
        <taxon>Amphisphaeriales</taxon>
        <taxon>Apiosporaceae</taxon>
        <taxon>Apiospora</taxon>
    </lineage>
</organism>
<protein>
    <submittedName>
        <fullName evidence="2">FAD binding domain-containing protein</fullName>
    </submittedName>
</protein>
<evidence type="ECO:0000256" key="1">
    <source>
        <dbReference type="SAM" id="MobiDB-lite"/>
    </source>
</evidence>
<comment type="caution">
    <text evidence="2">The sequence shown here is derived from an EMBL/GenBank/DDBJ whole genome shotgun (WGS) entry which is preliminary data.</text>
</comment>
<proteinExistence type="predicted"/>
<keyword evidence="3" id="KW-1185">Reference proteome</keyword>
<dbReference type="Proteomes" id="UP001392437">
    <property type="component" value="Unassembled WGS sequence"/>
</dbReference>
<gene>
    <name evidence="2" type="ORF">PG999_005625</name>
</gene>
<sequence>MLWQRQPPSRSGGTDWAKQSGDGQAPPGEYETCRILSVGDRVSFHVPVGLAASASASYTYDTVIDTTSIQVNKCFSVDCTNALQPLWIPFPNEASIGGRRPGNRPCGNVFGIVVAYALLVYPQGEVWGGNCTSNAAEQNDKLRAAAQDFVEHDLDEKADTTLSAEIAMGGLLTPEFSSSTTAARARHRHLQ</sequence>
<evidence type="ECO:0000313" key="3">
    <source>
        <dbReference type="Proteomes" id="UP001392437"/>
    </source>
</evidence>
<reference evidence="2 3" key="1">
    <citation type="submission" date="2023-01" db="EMBL/GenBank/DDBJ databases">
        <title>Analysis of 21 Apiospora genomes using comparative genomics revels a genus with tremendous synthesis potential of carbohydrate active enzymes and secondary metabolites.</title>
        <authorList>
            <person name="Sorensen T."/>
        </authorList>
    </citation>
    <scope>NUCLEOTIDE SEQUENCE [LARGE SCALE GENOMIC DNA]</scope>
    <source>
        <strain evidence="2 3">CBS 117206</strain>
    </source>
</reference>
<accession>A0AAW0R2R3</accession>
<name>A0AAW0R2R3_9PEZI</name>
<dbReference type="AlphaFoldDB" id="A0AAW0R2R3"/>